<name>A0ABC9N863_BACUC</name>
<reference evidence="1" key="2">
    <citation type="submission" date="2013-11" db="EMBL/GenBank/DDBJ databases">
        <title>Draft genome sequence of Bacteroides uniformis (ATCC 8492).</title>
        <authorList>
            <person name="Sudarsanam P."/>
            <person name="Ley R."/>
            <person name="Guruge J."/>
            <person name="Turnbaugh P.J."/>
            <person name="Mahowald M."/>
            <person name="Liep D."/>
            <person name="Gordon J."/>
        </authorList>
    </citation>
    <scope>NUCLEOTIDE SEQUENCE</scope>
    <source>
        <strain evidence="1">ATCC 8492</strain>
    </source>
</reference>
<evidence type="ECO:0000313" key="1">
    <source>
        <dbReference type="EMBL" id="EDO52787.1"/>
    </source>
</evidence>
<dbReference type="AlphaFoldDB" id="A0ABC9N863"/>
<gene>
    <name evidence="1" type="ORF">BACUNI_03582</name>
</gene>
<proteinExistence type="predicted"/>
<dbReference type="EMBL" id="AAYH02000047">
    <property type="protein sequence ID" value="EDO52787.1"/>
    <property type="molecule type" value="Genomic_DNA"/>
</dbReference>
<sequence length="52" mass="6202">MKHFLVQVEILCFMFVNKSGGKYSCFCRFIPRKNPIFATYIRNMYGNQIYAL</sequence>
<evidence type="ECO:0000313" key="2">
    <source>
        <dbReference type="Proteomes" id="UP000004110"/>
    </source>
</evidence>
<reference evidence="1" key="1">
    <citation type="submission" date="2007-06" db="EMBL/GenBank/DDBJ databases">
        <authorList>
            <person name="Fulton L."/>
            <person name="Clifton S."/>
            <person name="Fulton B."/>
            <person name="Xu J."/>
            <person name="Minx P."/>
            <person name="Pepin K.H."/>
            <person name="Johnson M."/>
            <person name="Thiruvilangam P."/>
            <person name="Bhonagiri V."/>
            <person name="Nash W.E."/>
            <person name="Mardis E.R."/>
            <person name="Wilson R.K."/>
        </authorList>
    </citation>
    <scope>NUCLEOTIDE SEQUENCE [LARGE SCALE GENOMIC DNA]</scope>
    <source>
        <strain evidence="1">ATCC 8492</strain>
    </source>
</reference>
<keyword evidence="2" id="KW-1185">Reference proteome</keyword>
<accession>A0ABC9N863</accession>
<organism evidence="1 2">
    <name type="scientific">Bacteroides uniformis (strain ATCC 8492 / DSM 6597 / CCUG 4942 / CIP 103695 / JCM 5828 / KCTC 5204 / NCTC 13054 / VPI 0061)</name>
    <dbReference type="NCBI Taxonomy" id="411479"/>
    <lineage>
        <taxon>Bacteria</taxon>
        <taxon>Pseudomonadati</taxon>
        <taxon>Bacteroidota</taxon>
        <taxon>Bacteroidia</taxon>
        <taxon>Bacteroidales</taxon>
        <taxon>Bacteroidaceae</taxon>
        <taxon>Bacteroides</taxon>
    </lineage>
</organism>
<comment type="caution">
    <text evidence="1">The sequence shown here is derived from an EMBL/GenBank/DDBJ whole genome shotgun (WGS) entry which is preliminary data.</text>
</comment>
<dbReference type="Proteomes" id="UP000004110">
    <property type="component" value="Unassembled WGS sequence"/>
</dbReference>
<protein>
    <submittedName>
        <fullName evidence="1">Uncharacterized protein</fullName>
    </submittedName>
</protein>